<comment type="similarity">
    <text evidence="3">Belongs to the Nudix hydrolase family. NudC subfamily.</text>
</comment>
<dbReference type="SUPFAM" id="SSF55811">
    <property type="entry name" value="Nudix"/>
    <property type="match status" value="1"/>
</dbReference>
<dbReference type="CDD" id="cd03429">
    <property type="entry name" value="NUDIX_NADH_pyrophosphatase_Nudt13"/>
    <property type="match status" value="1"/>
</dbReference>
<dbReference type="Proteomes" id="UP000276254">
    <property type="component" value="Chromosome"/>
</dbReference>
<dbReference type="PROSITE" id="PS51462">
    <property type="entry name" value="NUDIX"/>
    <property type="match status" value="1"/>
</dbReference>
<keyword evidence="5" id="KW-0479">Metal-binding</keyword>
<evidence type="ECO:0000256" key="3">
    <source>
        <dbReference type="ARBA" id="ARBA00009595"/>
    </source>
</evidence>
<dbReference type="AlphaFoldDB" id="A0A494TBF5"/>
<dbReference type="GO" id="GO:0035529">
    <property type="term" value="F:NADH pyrophosphatase activity"/>
    <property type="evidence" value="ECO:0007669"/>
    <property type="project" value="TreeGrafter"/>
</dbReference>
<dbReference type="InterPro" id="IPR020084">
    <property type="entry name" value="NUDIX_hydrolase_CS"/>
</dbReference>
<evidence type="ECO:0000256" key="1">
    <source>
        <dbReference type="ARBA" id="ARBA00001946"/>
    </source>
</evidence>
<dbReference type="Gene3D" id="3.90.79.20">
    <property type="match status" value="1"/>
</dbReference>
<dbReference type="InterPro" id="IPR000086">
    <property type="entry name" value="NUDIX_hydrolase_dom"/>
</dbReference>
<dbReference type="RefSeq" id="WP_121153360.1">
    <property type="nucleotide sequence ID" value="NZ_CP032829.1"/>
</dbReference>
<feature type="domain" description="Nudix hydrolase" evidence="10">
    <location>
        <begin position="153"/>
        <end position="282"/>
    </location>
</feature>
<dbReference type="PROSITE" id="PS00893">
    <property type="entry name" value="NUDIX_BOX"/>
    <property type="match status" value="1"/>
</dbReference>
<dbReference type="KEGG" id="spha:D3Y57_13165"/>
<evidence type="ECO:0000259" key="10">
    <source>
        <dbReference type="PROSITE" id="PS51462"/>
    </source>
</evidence>
<name>A0A494TBF5_SPHPE</name>
<dbReference type="GO" id="GO:0006742">
    <property type="term" value="P:NADP+ catabolic process"/>
    <property type="evidence" value="ECO:0007669"/>
    <property type="project" value="TreeGrafter"/>
</dbReference>
<dbReference type="PANTHER" id="PTHR42904">
    <property type="entry name" value="NUDIX HYDROLASE, NUDC SUBFAMILY"/>
    <property type="match status" value="1"/>
</dbReference>
<dbReference type="InterPro" id="IPR049734">
    <property type="entry name" value="NudC-like_C"/>
</dbReference>
<comment type="cofactor">
    <cofactor evidence="2">
        <name>Zn(2+)</name>
        <dbReference type="ChEBI" id="CHEBI:29105"/>
    </cofactor>
</comment>
<keyword evidence="6 11" id="KW-0378">Hydrolase</keyword>
<dbReference type="Gene3D" id="3.90.79.10">
    <property type="entry name" value="Nucleoside Triphosphate Pyrophosphohydrolase"/>
    <property type="match status" value="1"/>
</dbReference>
<keyword evidence="7" id="KW-0460">Magnesium</keyword>
<dbReference type="GO" id="GO:0046872">
    <property type="term" value="F:metal ion binding"/>
    <property type="evidence" value="ECO:0007669"/>
    <property type="project" value="UniProtKB-KW"/>
</dbReference>
<dbReference type="InterPro" id="IPR050241">
    <property type="entry name" value="NAD-cap_RNA_hydrolase_NudC"/>
</dbReference>
<gene>
    <name evidence="11" type="ORF">D3Y57_13165</name>
</gene>
<dbReference type="NCBIfam" id="NF001299">
    <property type="entry name" value="PRK00241.1"/>
    <property type="match status" value="1"/>
</dbReference>
<evidence type="ECO:0000256" key="7">
    <source>
        <dbReference type="ARBA" id="ARBA00022842"/>
    </source>
</evidence>
<dbReference type="PANTHER" id="PTHR42904:SF6">
    <property type="entry name" value="NAD-CAPPED RNA HYDROLASE NUDT12"/>
    <property type="match status" value="1"/>
</dbReference>
<dbReference type="EMBL" id="CP032829">
    <property type="protein sequence ID" value="AYJ86737.1"/>
    <property type="molecule type" value="Genomic_DNA"/>
</dbReference>
<comment type="catalytic activity">
    <reaction evidence="9">
        <text>a 5'-end NAD(+)-phospho-ribonucleoside in mRNA + H2O = a 5'-end phospho-adenosine-phospho-ribonucleoside in mRNA + beta-nicotinamide D-ribonucleotide + 2 H(+)</text>
        <dbReference type="Rhea" id="RHEA:60876"/>
        <dbReference type="Rhea" id="RHEA-COMP:15698"/>
        <dbReference type="Rhea" id="RHEA-COMP:15719"/>
        <dbReference type="ChEBI" id="CHEBI:14649"/>
        <dbReference type="ChEBI" id="CHEBI:15377"/>
        <dbReference type="ChEBI" id="CHEBI:15378"/>
        <dbReference type="ChEBI" id="CHEBI:144029"/>
        <dbReference type="ChEBI" id="CHEBI:144051"/>
    </reaction>
    <physiologicalReaction direction="left-to-right" evidence="9">
        <dbReference type="Rhea" id="RHEA:60877"/>
    </physiologicalReaction>
</comment>
<accession>A0A494TBF5</accession>
<dbReference type="Pfam" id="PF09297">
    <property type="entry name" value="Zn_ribbon_NUD"/>
    <property type="match status" value="1"/>
</dbReference>
<keyword evidence="12" id="KW-1185">Reference proteome</keyword>
<dbReference type="GO" id="GO:0005829">
    <property type="term" value="C:cytosol"/>
    <property type="evidence" value="ECO:0007669"/>
    <property type="project" value="TreeGrafter"/>
</dbReference>
<reference evidence="11 12" key="1">
    <citation type="submission" date="2018-09" db="EMBL/GenBank/DDBJ databases">
        <title>Sphingomonas peninsula sp. nov., isolated from fildes peninsula, Antarctic soil.</title>
        <authorList>
            <person name="Yingchao G."/>
        </authorList>
    </citation>
    <scope>NUCLEOTIDE SEQUENCE [LARGE SCALE GENOMIC DNA]</scope>
    <source>
        <strain evidence="11 12">YZ-8</strain>
    </source>
</reference>
<dbReference type="EC" id="3.6.1.22" evidence="4"/>
<protein>
    <recommendedName>
        <fullName evidence="4">NAD(+) diphosphatase</fullName>
        <ecNumber evidence="4">3.6.1.22</ecNumber>
    </recommendedName>
</protein>
<keyword evidence="8" id="KW-0520">NAD</keyword>
<sequence length="301" mass="33134">MEPVTGFTGSPLDRVDHIRSDREGYAALRYDWRGRLLALDGLDPRLSDEGELVWLSLAELSDDAEVVLLGVLDNKPHFISVPAQVSGSAMRSPSMWRALNVLPAEQSAIYGTAHSLITWHNTHRFCARCGSTTTIFRAGWGRKCDSCGTEHFPRTDPVVIMLAEYEGKVLVGRQSRFPPGNYSALAGFLEPGESIEEAVRRELFEESGVATGTIRYVASQPWPFGGSQLMIACVAEALDNEITLDTKELEDAMWVTREDVRAALSGDEDARFKAPPPFAIANSLLQSWLIDQDAARPRALG</sequence>
<proteinExistence type="inferred from homology"/>
<evidence type="ECO:0000313" key="11">
    <source>
        <dbReference type="EMBL" id="AYJ86737.1"/>
    </source>
</evidence>
<evidence type="ECO:0000256" key="8">
    <source>
        <dbReference type="ARBA" id="ARBA00023027"/>
    </source>
</evidence>
<evidence type="ECO:0000256" key="9">
    <source>
        <dbReference type="ARBA" id="ARBA00023679"/>
    </source>
</evidence>
<dbReference type="OrthoDB" id="9791656at2"/>
<dbReference type="InterPro" id="IPR015797">
    <property type="entry name" value="NUDIX_hydrolase-like_dom_sf"/>
</dbReference>
<evidence type="ECO:0000256" key="5">
    <source>
        <dbReference type="ARBA" id="ARBA00022723"/>
    </source>
</evidence>
<evidence type="ECO:0000256" key="6">
    <source>
        <dbReference type="ARBA" id="ARBA00022801"/>
    </source>
</evidence>
<organism evidence="11 12">
    <name type="scientific">Sphingomonas paeninsulae</name>
    <dbReference type="NCBI Taxonomy" id="2319844"/>
    <lineage>
        <taxon>Bacteria</taxon>
        <taxon>Pseudomonadati</taxon>
        <taxon>Pseudomonadota</taxon>
        <taxon>Alphaproteobacteria</taxon>
        <taxon>Sphingomonadales</taxon>
        <taxon>Sphingomonadaceae</taxon>
        <taxon>Sphingomonas</taxon>
    </lineage>
</organism>
<dbReference type="Pfam" id="PF00293">
    <property type="entry name" value="NUDIX"/>
    <property type="match status" value="1"/>
</dbReference>
<dbReference type="GO" id="GO:0110153">
    <property type="term" value="F:RNA NAD-cap (NMN-forming) hydrolase activity"/>
    <property type="evidence" value="ECO:0007669"/>
    <property type="project" value="RHEA"/>
</dbReference>
<evidence type="ECO:0000313" key="12">
    <source>
        <dbReference type="Proteomes" id="UP000276254"/>
    </source>
</evidence>
<evidence type="ECO:0000256" key="2">
    <source>
        <dbReference type="ARBA" id="ARBA00001947"/>
    </source>
</evidence>
<dbReference type="InterPro" id="IPR015376">
    <property type="entry name" value="Znr_NADH_PPase"/>
</dbReference>
<comment type="cofactor">
    <cofactor evidence="1">
        <name>Mg(2+)</name>
        <dbReference type="ChEBI" id="CHEBI:18420"/>
    </cofactor>
</comment>
<evidence type="ECO:0000256" key="4">
    <source>
        <dbReference type="ARBA" id="ARBA00012381"/>
    </source>
</evidence>
<dbReference type="GO" id="GO:0019677">
    <property type="term" value="P:NAD+ catabolic process"/>
    <property type="evidence" value="ECO:0007669"/>
    <property type="project" value="TreeGrafter"/>
</dbReference>